<keyword evidence="2" id="KW-1185">Reference proteome</keyword>
<organism evidence="1 2">
    <name type="scientific">Lindgomyces ingoldianus</name>
    <dbReference type="NCBI Taxonomy" id="673940"/>
    <lineage>
        <taxon>Eukaryota</taxon>
        <taxon>Fungi</taxon>
        <taxon>Dikarya</taxon>
        <taxon>Ascomycota</taxon>
        <taxon>Pezizomycotina</taxon>
        <taxon>Dothideomycetes</taxon>
        <taxon>Pleosporomycetidae</taxon>
        <taxon>Pleosporales</taxon>
        <taxon>Lindgomycetaceae</taxon>
        <taxon>Lindgomyces</taxon>
    </lineage>
</organism>
<accession>A0ACB6QP45</accession>
<evidence type="ECO:0000313" key="1">
    <source>
        <dbReference type="EMBL" id="KAF2467931.1"/>
    </source>
</evidence>
<comment type="caution">
    <text evidence="1">The sequence shown here is derived from an EMBL/GenBank/DDBJ whole genome shotgun (WGS) entry which is preliminary data.</text>
</comment>
<dbReference type="EMBL" id="MU003518">
    <property type="protein sequence ID" value="KAF2467931.1"/>
    <property type="molecule type" value="Genomic_DNA"/>
</dbReference>
<evidence type="ECO:0000313" key="2">
    <source>
        <dbReference type="Proteomes" id="UP000799755"/>
    </source>
</evidence>
<dbReference type="Proteomes" id="UP000799755">
    <property type="component" value="Unassembled WGS sequence"/>
</dbReference>
<name>A0ACB6QP45_9PLEO</name>
<reference evidence="1" key="1">
    <citation type="journal article" date="2020" name="Stud. Mycol.">
        <title>101 Dothideomycetes genomes: a test case for predicting lifestyles and emergence of pathogens.</title>
        <authorList>
            <person name="Haridas S."/>
            <person name="Albert R."/>
            <person name="Binder M."/>
            <person name="Bloem J."/>
            <person name="Labutti K."/>
            <person name="Salamov A."/>
            <person name="Andreopoulos B."/>
            <person name="Baker S."/>
            <person name="Barry K."/>
            <person name="Bills G."/>
            <person name="Bluhm B."/>
            <person name="Cannon C."/>
            <person name="Castanera R."/>
            <person name="Culley D."/>
            <person name="Daum C."/>
            <person name="Ezra D."/>
            <person name="Gonzalez J."/>
            <person name="Henrissat B."/>
            <person name="Kuo A."/>
            <person name="Liang C."/>
            <person name="Lipzen A."/>
            <person name="Lutzoni F."/>
            <person name="Magnuson J."/>
            <person name="Mondo S."/>
            <person name="Nolan M."/>
            <person name="Ohm R."/>
            <person name="Pangilinan J."/>
            <person name="Park H.-J."/>
            <person name="Ramirez L."/>
            <person name="Alfaro M."/>
            <person name="Sun H."/>
            <person name="Tritt A."/>
            <person name="Yoshinaga Y."/>
            <person name="Zwiers L.-H."/>
            <person name="Turgeon B."/>
            <person name="Goodwin S."/>
            <person name="Spatafora J."/>
            <person name="Crous P."/>
            <person name="Grigoriev I."/>
        </authorList>
    </citation>
    <scope>NUCLEOTIDE SEQUENCE</scope>
    <source>
        <strain evidence="1">ATCC 200398</strain>
    </source>
</reference>
<protein>
    <submittedName>
        <fullName evidence="1">Uncharacterized protein</fullName>
    </submittedName>
</protein>
<proteinExistence type="predicted"/>
<sequence>MGFVDDWRPITVCRMVIGGFEAGFLPCCMFLLSTWYQRFEIQQRMAFWHLIYLFISAFGNILAYAIIKLEGVHSIEGWRCIFIVEGVATLDVAIFGYFLVISFPDQMLASGKR</sequence>
<gene>
    <name evidence="1" type="ORF">BDR25DRAFT_233224</name>
</gene>